<dbReference type="InterPro" id="IPR001753">
    <property type="entry name" value="Enoyl-CoA_hydra/iso"/>
</dbReference>
<comment type="caution">
    <text evidence="2">The sequence shown here is derived from an EMBL/GenBank/DDBJ whole genome shotgun (WGS) entry which is preliminary data.</text>
</comment>
<dbReference type="InterPro" id="IPR029045">
    <property type="entry name" value="ClpP/crotonase-like_dom_sf"/>
</dbReference>
<comment type="similarity">
    <text evidence="1">Belongs to the enoyl-CoA hydratase/isomerase family.</text>
</comment>
<dbReference type="Gene3D" id="3.90.226.10">
    <property type="entry name" value="2-enoyl-CoA Hydratase, Chain A, domain 1"/>
    <property type="match status" value="1"/>
</dbReference>
<dbReference type="Pfam" id="PF00378">
    <property type="entry name" value="ECH_1"/>
    <property type="match status" value="1"/>
</dbReference>
<accession>A0A8J3QBX2</accession>
<dbReference type="PANTHER" id="PTHR43459">
    <property type="entry name" value="ENOYL-COA HYDRATASE"/>
    <property type="match status" value="1"/>
</dbReference>
<dbReference type="CDD" id="cd06558">
    <property type="entry name" value="crotonase-like"/>
    <property type="match status" value="1"/>
</dbReference>
<dbReference type="RefSeq" id="WP_203910506.1">
    <property type="nucleotide sequence ID" value="NZ_BONY01000029.1"/>
</dbReference>
<dbReference type="SUPFAM" id="SSF52096">
    <property type="entry name" value="ClpP/crotonase"/>
    <property type="match status" value="1"/>
</dbReference>
<dbReference type="Gene3D" id="1.10.12.10">
    <property type="entry name" value="Lyase 2-enoyl-coa Hydratase, Chain A, domain 2"/>
    <property type="match status" value="1"/>
</dbReference>
<evidence type="ECO:0000256" key="1">
    <source>
        <dbReference type="ARBA" id="ARBA00005254"/>
    </source>
</evidence>
<evidence type="ECO:0000313" key="3">
    <source>
        <dbReference type="Proteomes" id="UP000612899"/>
    </source>
</evidence>
<name>A0A8J3QBX2_9ACTN</name>
<proteinExistence type="inferred from homology"/>
<dbReference type="PANTHER" id="PTHR43459:SF1">
    <property type="entry name" value="EG:BACN32G11.4 PROTEIN"/>
    <property type="match status" value="1"/>
</dbReference>
<sequence length="272" mass="29036">MLSGYPSVDGVLVELADGVLSLRIDEPRRRNALNDATVRALIDSLELAQNDESVRAVLLSGAGDHFCGGFDIVQRNASAADRPRPRPGAIQRRLPSQAHRLIPQLCDLQVPVVCAVTGYAVGIGFQLALASDFVVTDATATFWQPFITRGMTPDSGATWLTTRAVGPLRARRLLLLGERLDAATAQQWGIVHEVVEAGSAHDAARELAAKLASGPTVALGLTKALINQAADAVLRDQLSAEALSLEISSRAQDFREGLSALVEKREPTFSGR</sequence>
<protein>
    <submittedName>
        <fullName evidence="2">Enoyl-CoA hydratase</fullName>
    </submittedName>
</protein>
<dbReference type="InterPro" id="IPR014748">
    <property type="entry name" value="Enoyl-CoA_hydra_C"/>
</dbReference>
<gene>
    <name evidence="2" type="ORF">Rhe02_47630</name>
</gene>
<evidence type="ECO:0000313" key="2">
    <source>
        <dbReference type="EMBL" id="GIH06696.1"/>
    </source>
</evidence>
<organism evidence="2 3">
    <name type="scientific">Rhizocola hellebori</name>
    <dbReference type="NCBI Taxonomy" id="1392758"/>
    <lineage>
        <taxon>Bacteria</taxon>
        <taxon>Bacillati</taxon>
        <taxon>Actinomycetota</taxon>
        <taxon>Actinomycetes</taxon>
        <taxon>Micromonosporales</taxon>
        <taxon>Micromonosporaceae</taxon>
        <taxon>Rhizocola</taxon>
    </lineage>
</organism>
<dbReference type="AlphaFoldDB" id="A0A8J3QBX2"/>
<keyword evidence="3" id="KW-1185">Reference proteome</keyword>
<dbReference type="Proteomes" id="UP000612899">
    <property type="component" value="Unassembled WGS sequence"/>
</dbReference>
<reference evidence="2" key="1">
    <citation type="submission" date="2021-01" db="EMBL/GenBank/DDBJ databases">
        <title>Whole genome shotgun sequence of Rhizocola hellebori NBRC 109834.</title>
        <authorList>
            <person name="Komaki H."/>
            <person name="Tamura T."/>
        </authorList>
    </citation>
    <scope>NUCLEOTIDE SEQUENCE</scope>
    <source>
        <strain evidence="2">NBRC 109834</strain>
    </source>
</reference>
<dbReference type="EMBL" id="BONY01000029">
    <property type="protein sequence ID" value="GIH06696.1"/>
    <property type="molecule type" value="Genomic_DNA"/>
</dbReference>
<dbReference type="GO" id="GO:0003824">
    <property type="term" value="F:catalytic activity"/>
    <property type="evidence" value="ECO:0007669"/>
    <property type="project" value="UniProtKB-ARBA"/>
</dbReference>